<keyword evidence="2" id="KW-1185">Reference proteome</keyword>
<dbReference type="EMBL" id="JANPWB010000014">
    <property type="protein sequence ID" value="KAJ1097814.1"/>
    <property type="molecule type" value="Genomic_DNA"/>
</dbReference>
<evidence type="ECO:0000313" key="1">
    <source>
        <dbReference type="EMBL" id="KAJ1097814.1"/>
    </source>
</evidence>
<dbReference type="Proteomes" id="UP001066276">
    <property type="component" value="Chromosome 10"/>
</dbReference>
<dbReference type="GO" id="GO:0005829">
    <property type="term" value="C:cytosol"/>
    <property type="evidence" value="ECO:0007669"/>
    <property type="project" value="TreeGrafter"/>
</dbReference>
<dbReference type="PANTHER" id="PTHR33539">
    <property type="entry name" value="UPF0764 PROTEIN C16ORF89"/>
    <property type="match status" value="1"/>
</dbReference>
<dbReference type="InterPro" id="IPR031751">
    <property type="entry name" value="DUF4735"/>
</dbReference>
<dbReference type="Pfam" id="PF15882">
    <property type="entry name" value="DUF4735"/>
    <property type="match status" value="1"/>
</dbReference>
<sequence length="82" mass="9407">MLCGLCGFSDFLKPNWLKKIVSWQDPQTGCFGKIKEPNVKCDQEKLHSHRRVKRREKKLDDRCLCHMGSMAVGALGAFLCMH</sequence>
<dbReference type="GO" id="GO:0016020">
    <property type="term" value="C:membrane"/>
    <property type="evidence" value="ECO:0007669"/>
    <property type="project" value="TreeGrafter"/>
</dbReference>
<proteinExistence type="predicted"/>
<accession>A0AAV7M3W6</accession>
<name>A0AAV7M3W6_PLEWA</name>
<protein>
    <submittedName>
        <fullName evidence="1">Uncharacterized protein</fullName>
    </submittedName>
</protein>
<reference evidence="1" key="1">
    <citation type="journal article" date="2022" name="bioRxiv">
        <title>Sequencing and chromosome-scale assembly of the giantPleurodeles waltlgenome.</title>
        <authorList>
            <person name="Brown T."/>
            <person name="Elewa A."/>
            <person name="Iarovenko S."/>
            <person name="Subramanian E."/>
            <person name="Araus A.J."/>
            <person name="Petzold A."/>
            <person name="Susuki M."/>
            <person name="Suzuki K.-i.T."/>
            <person name="Hayashi T."/>
            <person name="Toyoda A."/>
            <person name="Oliveira C."/>
            <person name="Osipova E."/>
            <person name="Leigh N.D."/>
            <person name="Simon A."/>
            <person name="Yun M.H."/>
        </authorList>
    </citation>
    <scope>NUCLEOTIDE SEQUENCE</scope>
    <source>
        <strain evidence="1">20211129_DDA</strain>
        <tissue evidence="1">Liver</tissue>
    </source>
</reference>
<evidence type="ECO:0000313" key="2">
    <source>
        <dbReference type="Proteomes" id="UP001066276"/>
    </source>
</evidence>
<gene>
    <name evidence="1" type="ORF">NDU88_002931</name>
</gene>
<dbReference type="PANTHER" id="PTHR33539:SF1">
    <property type="entry name" value="UPF0764 PROTEIN C16ORF89"/>
    <property type="match status" value="1"/>
</dbReference>
<organism evidence="1 2">
    <name type="scientific">Pleurodeles waltl</name>
    <name type="common">Iberian ribbed newt</name>
    <dbReference type="NCBI Taxonomy" id="8319"/>
    <lineage>
        <taxon>Eukaryota</taxon>
        <taxon>Metazoa</taxon>
        <taxon>Chordata</taxon>
        <taxon>Craniata</taxon>
        <taxon>Vertebrata</taxon>
        <taxon>Euteleostomi</taxon>
        <taxon>Amphibia</taxon>
        <taxon>Batrachia</taxon>
        <taxon>Caudata</taxon>
        <taxon>Salamandroidea</taxon>
        <taxon>Salamandridae</taxon>
        <taxon>Pleurodelinae</taxon>
        <taxon>Pleurodeles</taxon>
    </lineage>
</organism>
<comment type="caution">
    <text evidence="1">The sequence shown here is derived from an EMBL/GenBank/DDBJ whole genome shotgun (WGS) entry which is preliminary data.</text>
</comment>
<dbReference type="AlphaFoldDB" id="A0AAV7M3W6"/>